<dbReference type="AlphaFoldDB" id="A0A6I9SJ17"/>
<dbReference type="KEGG" id="sind:105155610"/>
<dbReference type="InParanoid" id="A0A6I9SJ17"/>
<name>A0A6I9SJ17_SESIN</name>
<accession>A0A6I9SJ17</accession>
<sequence length="319" mass="34766">MAEMVSASASLITLMSRDLNEFLSSDEVEIPNSLKQLQKIARSEEFSESVTRGCQATTVGILRGCKIETDKCAIQEVDGSCFLEKMIDKLMSTAGTEFSSIVVGSFARNLVLGFQAHKMSSSPTWVSVVSDDKCRALVADCIRTFVTAAAAVCVDKTVDVNFYDEMFSGLTNPKHQNKVTDLLVSLCNGAVETLVRTSHQVLTASKQSQMLGSVESGKNGRIGLKNTGWVDSVSSTLALPRNRKFVLDVTGRVTFETVRSVIEFFLWKMSEGLNRSVDVVADRGFEVVRYIGAKSSVILTVCLVLFLHILGNAPVLLPE</sequence>
<evidence type="ECO:0000313" key="1">
    <source>
        <dbReference type="Proteomes" id="UP000504604"/>
    </source>
</evidence>
<dbReference type="RefSeq" id="XP_011069805.2">
    <property type="nucleotide sequence ID" value="XM_011071503.2"/>
</dbReference>
<dbReference type="Proteomes" id="UP000504604">
    <property type="component" value="Linkage group LG2"/>
</dbReference>
<dbReference type="PANTHER" id="PTHR21477:SF12">
    <property type="entry name" value="PROTEIN PHLOEM PROTEIN 2-LIKE A10"/>
    <property type="match status" value="1"/>
</dbReference>
<reference evidence="2" key="1">
    <citation type="submission" date="2025-08" db="UniProtKB">
        <authorList>
            <consortium name="RefSeq"/>
        </authorList>
    </citation>
    <scope>IDENTIFICATION</scope>
</reference>
<gene>
    <name evidence="2" type="primary">LOC105155610</name>
</gene>
<dbReference type="OrthoDB" id="1641131at2759"/>
<proteinExistence type="predicted"/>
<protein>
    <submittedName>
        <fullName evidence="2">Protein PHLOEM PROTEIN 2-LIKE A10</fullName>
    </submittedName>
</protein>
<keyword evidence="1" id="KW-1185">Reference proteome</keyword>
<evidence type="ECO:0000313" key="2">
    <source>
        <dbReference type="RefSeq" id="XP_011069805.2"/>
    </source>
</evidence>
<dbReference type="PANTHER" id="PTHR21477">
    <property type="entry name" value="ZGC:172139"/>
    <property type="match status" value="1"/>
</dbReference>
<organism evidence="1 2">
    <name type="scientific">Sesamum indicum</name>
    <name type="common">Oriental sesame</name>
    <name type="synonym">Sesamum orientale</name>
    <dbReference type="NCBI Taxonomy" id="4182"/>
    <lineage>
        <taxon>Eukaryota</taxon>
        <taxon>Viridiplantae</taxon>
        <taxon>Streptophyta</taxon>
        <taxon>Embryophyta</taxon>
        <taxon>Tracheophyta</taxon>
        <taxon>Spermatophyta</taxon>
        <taxon>Magnoliopsida</taxon>
        <taxon>eudicotyledons</taxon>
        <taxon>Gunneridae</taxon>
        <taxon>Pentapetalae</taxon>
        <taxon>asterids</taxon>
        <taxon>lamiids</taxon>
        <taxon>Lamiales</taxon>
        <taxon>Pedaliaceae</taxon>
        <taxon>Sesamum</taxon>
    </lineage>
</organism>
<dbReference type="GeneID" id="105155610"/>
<dbReference type="InterPro" id="IPR019141">
    <property type="entry name" value="DUF2045"/>
</dbReference>